<evidence type="ECO:0000256" key="1">
    <source>
        <dbReference type="SAM" id="Phobius"/>
    </source>
</evidence>
<evidence type="ECO:0000313" key="2">
    <source>
        <dbReference type="EMBL" id="KAJ7780054.1"/>
    </source>
</evidence>
<keyword evidence="1" id="KW-1133">Transmembrane helix</keyword>
<organism evidence="2 3">
    <name type="scientific">Mycena maculata</name>
    <dbReference type="NCBI Taxonomy" id="230809"/>
    <lineage>
        <taxon>Eukaryota</taxon>
        <taxon>Fungi</taxon>
        <taxon>Dikarya</taxon>
        <taxon>Basidiomycota</taxon>
        <taxon>Agaricomycotina</taxon>
        <taxon>Agaricomycetes</taxon>
        <taxon>Agaricomycetidae</taxon>
        <taxon>Agaricales</taxon>
        <taxon>Marasmiineae</taxon>
        <taxon>Mycenaceae</taxon>
        <taxon>Mycena</taxon>
    </lineage>
</organism>
<proteinExistence type="predicted"/>
<dbReference type="AlphaFoldDB" id="A0AAD7K7P2"/>
<keyword evidence="1" id="KW-0812">Transmembrane</keyword>
<sequence length="161" mass="18216">MEDWRPVTEIATLRNKILGFPSTAHNSSADLSPLQLLAQDAEEKLWDDLPLCAIAEAHKRKAENLMARGNPDENGPGNISEVYVEYLKYLNLYPYKNDKEYIKTFATVHMLEQVINGTASANSLRGHLGSRNSLTWAGWIFLIMGPISAAFWLRQVLSFHR</sequence>
<dbReference type="Proteomes" id="UP001215280">
    <property type="component" value="Unassembled WGS sequence"/>
</dbReference>
<name>A0AAD7K7P2_9AGAR</name>
<keyword evidence="3" id="KW-1185">Reference proteome</keyword>
<reference evidence="2" key="1">
    <citation type="submission" date="2023-03" db="EMBL/GenBank/DDBJ databases">
        <title>Massive genome expansion in bonnet fungi (Mycena s.s.) driven by repeated elements and novel gene families across ecological guilds.</title>
        <authorList>
            <consortium name="Lawrence Berkeley National Laboratory"/>
            <person name="Harder C.B."/>
            <person name="Miyauchi S."/>
            <person name="Viragh M."/>
            <person name="Kuo A."/>
            <person name="Thoen E."/>
            <person name="Andreopoulos B."/>
            <person name="Lu D."/>
            <person name="Skrede I."/>
            <person name="Drula E."/>
            <person name="Henrissat B."/>
            <person name="Morin E."/>
            <person name="Kohler A."/>
            <person name="Barry K."/>
            <person name="LaButti K."/>
            <person name="Morin E."/>
            <person name="Salamov A."/>
            <person name="Lipzen A."/>
            <person name="Mereny Z."/>
            <person name="Hegedus B."/>
            <person name="Baldrian P."/>
            <person name="Stursova M."/>
            <person name="Weitz H."/>
            <person name="Taylor A."/>
            <person name="Grigoriev I.V."/>
            <person name="Nagy L.G."/>
            <person name="Martin F."/>
            <person name="Kauserud H."/>
        </authorList>
    </citation>
    <scope>NUCLEOTIDE SEQUENCE</scope>
    <source>
        <strain evidence="2">CBHHK188m</strain>
    </source>
</reference>
<evidence type="ECO:0000313" key="3">
    <source>
        <dbReference type="Proteomes" id="UP001215280"/>
    </source>
</evidence>
<keyword evidence="1" id="KW-0472">Membrane</keyword>
<gene>
    <name evidence="2" type="ORF">DFH07DRAFT_793571</name>
</gene>
<dbReference type="EMBL" id="JARJLG010000006">
    <property type="protein sequence ID" value="KAJ7780054.1"/>
    <property type="molecule type" value="Genomic_DNA"/>
</dbReference>
<protein>
    <submittedName>
        <fullName evidence="2">Uncharacterized protein</fullName>
    </submittedName>
</protein>
<comment type="caution">
    <text evidence="2">The sequence shown here is derived from an EMBL/GenBank/DDBJ whole genome shotgun (WGS) entry which is preliminary data.</text>
</comment>
<accession>A0AAD7K7P2</accession>
<feature type="transmembrane region" description="Helical" evidence="1">
    <location>
        <begin position="134"/>
        <end position="153"/>
    </location>
</feature>